<dbReference type="InterPro" id="IPR051257">
    <property type="entry name" value="Diverse_CBS-Domain"/>
</dbReference>
<dbReference type="PROSITE" id="PS51371">
    <property type="entry name" value="CBS"/>
    <property type="match status" value="2"/>
</dbReference>
<dbReference type="SMART" id="SM00116">
    <property type="entry name" value="CBS"/>
    <property type="match status" value="2"/>
</dbReference>
<accession>A0A075MMZ2</accession>
<reference evidence="5 6" key="1">
    <citation type="journal article" date="2014" name="PLoS ONE">
        <title>Genome Sequence of Candidatus Nitrososphaera evergladensis from Group I.1b Enriched from Everglades Soil Reveals Novel Genomic Features of the Ammonia-Oxidizing Archaea.</title>
        <authorList>
            <person name="Zhalnina K.V."/>
            <person name="Dias R."/>
            <person name="Leonard M.T."/>
            <person name="Dorr de Quadros P."/>
            <person name="Camargo F.A."/>
            <person name="Drew J.C."/>
            <person name="Farmerie W.G."/>
            <person name="Daroub S.H."/>
            <person name="Triplett E.W."/>
        </authorList>
    </citation>
    <scope>NUCLEOTIDE SEQUENCE [LARGE SCALE GENOMIC DNA]</scope>
    <source>
        <strain evidence="5 6">SR1</strain>
    </source>
</reference>
<sequence length="216" mass="23302">MTTTASSGNSRSNNDTAASSINVMPISSIMVQDVKTVSEEQTILDVCRVMHNNNIGSVVVVASKGQNKNPASYSSSSSSSSTTDGKQPSFDEPTGIITERDIVRHIALKLIAIQAPVHDVMSKPIVTVRPETSLTEAIQIMQTRDFRRLIVVNNEGGIIGIITDKDIFRAIARSRALISGLLSEQQPLPSSPTDRGGLLDQLEMEALTELFRPKLG</sequence>
<dbReference type="eggNOG" id="arCOG00606">
    <property type="taxonomic scope" value="Archaea"/>
</dbReference>
<dbReference type="Proteomes" id="UP000028194">
    <property type="component" value="Chromosome"/>
</dbReference>
<evidence type="ECO:0000256" key="3">
    <source>
        <dbReference type="SAM" id="MobiDB-lite"/>
    </source>
</evidence>
<evidence type="ECO:0000259" key="4">
    <source>
        <dbReference type="PROSITE" id="PS51371"/>
    </source>
</evidence>
<name>A0A075MMZ2_9ARCH</name>
<protein>
    <submittedName>
        <fullName evidence="5">CBS domain-containing protein</fullName>
    </submittedName>
</protein>
<dbReference type="RefSeq" id="WP_148699563.1">
    <property type="nucleotide sequence ID" value="NZ_CP007174.1"/>
</dbReference>
<evidence type="ECO:0000313" key="6">
    <source>
        <dbReference type="Proteomes" id="UP000028194"/>
    </source>
</evidence>
<keyword evidence="1 2" id="KW-0129">CBS domain</keyword>
<dbReference type="PANTHER" id="PTHR43080:SF2">
    <property type="entry name" value="CBS DOMAIN-CONTAINING PROTEIN"/>
    <property type="match status" value="1"/>
</dbReference>
<feature type="domain" description="CBS" evidence="4">
    <location>
        <begin position="30"/>
        <end position="113"/>
    </location>
</feature>
<dbReference type="Gene3D" id="3.10.580.10">
    <property type="entry name" value="CBS-domain"/>
    <property type="match status" value="2"/>
</dbReference>
<keyword evidence="6" id="KW-1185">Reference proteome</keyword>
<dbReference type="GeneID" id="41596420"/>
<feature type="region of interest" description="Disordered" evidence="3">
    <location>
        <begin position="67"/>
        <end position="94"/>
    </location>
</feature>
<dbReference type="InterPro" id="IPR046342">
    <property type="entry name" value="CBS_dom_sf"/>
</dbReference>
<dbReference type="SUPFAM" id="SSF54631">
    <property type="entry name" value="CBS-domain pair"/>
    <property type="match status" value="1"/>
</dbReference>
<evidence type="ECO:0000256" key="1">
    <source>
        <dbReference type="ARBA" id="ARBA00023122"/>
    </source>
</evidence>
<dbReference type="KEGG" id="nev:NTE_00552"/>
<dbReference type="OrthoDB" id="65817at2157"/>
<dbReference type="EMBL" id="CP007174">
    <property type="protein sequence ID" value="AIF82633.1"/>
    <property type="molecule type" value="Genomic_DNA"/>
</dbReference>
<evidence type="ECO:0000256" key="2">
    <source>
        <dbReference type="PROSITE-ProRule" id="PRU00703"/>
    </source>
</evidence>
<dbReference type="Pfam" id="PF00571">
    <property type="entry name" value="CBS"/>
    <property type="match status" value="2"/>
</dbReference>
<gene>
    <name evidence="5" type="ORF">NTE_00552</name>
</gene>
<dbReference type="InterPro" id="IPR000644">
    <property type="entry name" value="CBS_dom"/>
</dbReference>
<dbReference type="PANTHER" id="PTHR43080">
    <property type="entry name" value="CBS DOMAIN-CONTAINING PROTEIN CBSX3, MITOCHONDRIAL"/>
    <property type="match status" value="1"/>
</dbReference>
<dbReference type="HOGENOM" id="CLU_040681_12_1_2"/>
<organism evidence="5 6">
    <name type="scientific">Candidatus Nitrososphaera evergladensis SR1</name>
    <dbReference type="NCBI Taxonomy" id="1459636"/>
    <lineage>
        <taxon>Archaea</taxon>
        <taxon>Nitrososphaerota</taxon>
        <taxon>Nitrososphaeria</taxon>
        <taxon>Nitrososphaerales</taxon>
        <taxon>Nitrososphaeraceae</taxon>
        <taxon>Nitrososphaera</taxon>
    </lineage>
</organism>
<evidence type="ECO:0000313" key="5">
    <source>
        <dbReference type="EMBL" id="AIF82633.1"/>
    </source>
</evidence>
<dbReference type="AlphaFoldDB" id="A0A075MMZ2"/>
<dbReference type="STRING" id="1459636.NTE_00552"/>
<feature type="domain" description="CBS" evidence="4">
    <location>
        <begin position="121"/>
        <end position="177"/>
    </location>
</feature>
<proteinExistence type="predicted"/>
<feature type="compositionally biased region" description="Low complexity" evidence="3">
    <location>
        <begin position="72"/>
        <end position="81"/>
    </location>
</feature>